<reference evidence="2 3" key="1">
    <citation type="submission" date="2018-01" db="EMBL/GenBank/DDBJ databases">
        <title>Whole genome analyses suggest that Burkholderia sensu lato contains two further novel genera in the rhizoxinica-symbiotica group Mycetohabitans gen. nov., and Trinickia gen. nov.: implications for the evolution of diazotrophy and nodulation in the Burkholderiaceae.</title>
        <authorList>
            <person name="Estrada-de los Santos P."/>
            <person name="Palmer M."/>
            <person name="Chavez-Ramirez B."/>
            <person name="Beukes C."/>
            <person name="Steenkamp E.T."/>
            <person name="Hirsch A.M."/>
            <person name="Manyaka P."/>
            <person name="Maluk M."/>
            <person name="Lafos M."/>
            <person name="Crook M."/>
            <person name="Gross E."/>
            <person name="Simon M.F."/>
            <person name="Bueno dos Reis Junior F."/>
            <person name="Poole P.S."/>
            <person name="Venter S.N."/>
            <person name="James E.K."/>
        </authorList>
    </citation>
    <scope>NUCLEOTIDE SEQUENCE [LARGE SCALE GENOMIC DNA]</scope>
    <source>
        <strain evidence="2 3">GIMN1.004</strain>
    </source>
</reference>
<protein>
    <submittedName>
        <fullName evidence="2">DUF1345 domain-containing protein</fullName>
    </submittedName>
</protein>
<proteinExistence type="predicted"/>
<dbReference type="Pfam" id="PF07077">
    <property type="entry name" value="DUF1345"/>
    <property type="match status" value="1"/>
</dbReference>
<dbReference type="EMBL" id="PNYA01000020">
    <property type="protein sequence ID" value="PMS17226.1"/>
    <property type="molecule type" value="Genomic_DNA"/>
</dbReference>
<evidence type="ECO:0000256" key="1">
    <source>
        <dbReference type="SAM" id="Phobius"/>
    </source>
</evidence>
<feature type="transmembrane region" description="Helical" evidence="1">
    <location>
        <begin position="80"/>
        <end position="99"/>
    </location>
</feature>
<keyword evidence="1" id="KW-0812">Transmembrane</keyword>
<accession>A0A2N7VJ93</accession>
<dbReference type="RefSeq" id="WP_102647345.1">
    <property type="nucleotide sequence ID" value="NZ_PNYA01000020.1"/>
</dbReference>
<feature type="transmembrane region" description="Helical" evidence="1">
    <location>
        <begin position="17"/>
        <end position="35"/>
    </location>
</feature>
<gene>
    <name evidence="2" type="ORF">C0Z18_20930</name>
</gene>
<comment type="caution">
    <text evidence="2">The sequence shown here is derived from an EMBL/GenBank/DDBJ whole genome shotgun (WGS) entry which is preliminary data.</text>
</comment>
<evidence type="ECO:0000313" key="3">
    <source>
        <dbReference type="Proteomes" id="UP000235616"/>
    </source>
</evidence>
<organism evidence="2 3">
    <name type="scientific">Trinickia dabaoshanensis</name>
    <dbReference type="NCBI Taxonomy" id="564714"/>
    <lineage>
        <taxon>Bacteria</taxon>
        <taxon>Pseudomonadati</taxon>
        <taxon>Pseudomonadota</taxon>
        <taxon>Betaproteobacteria</taxon>
        <taxon>Burkholderiales</taxon>
        <taxon>Burkholderiaceae</taxon>
        <taxon>Trinickia</taxon>
    </lineage>
</organism>
<keyword evidence="1" id="KW-0472">Membrane</keyword>
<dbReference type="AlphaFoldDB" id="A0A2N7VJ93"/>
<feature type="transmembrane region" description="Helical" evidence="1">
    <location>
        <begin position="111"/>
        <end position="130"/>
    </location>
</feature>
<name>A0A2N7VJ93_9BURK</name>
<dbReference type="InterPro" id="IPR009781">
    <property type="entry name" value="DUF1345"/>
</dbReference>
<keyword evidence="3" id="KW-1185">Reference proteome</keyword>
<dbReference type="Proteomes" id="UP000235616">
    <property type="component" value="Unassembled WGS sequence"/>
</dbReference>
<dbReference type="OrthoDB" id="64737at2"/>
<keyword evidence="1" id="KW-1133">Transmembrane helix</keyword>
<sequence>MDASARIVRFLSNRPRIFIGVAIGLIAFFLEPWHFRPIQRALFAWDVGMWSYLVLIWIRMVRASPEDVQRVAEREDEGATTVLAIITAAAIASLVAIVVELSAAKGLGPKLASLNYALTAVTMIGGWLLIPTVFTLEYARYYHQAGEGEASLKFPDPQEPLDYWDFMYFAFTIAVASQTSDVSVCSRRARRTALAQSILSFFFNAAVLGLCVNIAAGLLGS</sequence>
<feature type="transmembrane region" description="Helical" evidence="1">
    <location>
        <begin position="42"/>
        <end position="60"/>
    </location>
</feature>
<feature type="transmembrane region" description="Helical" evidence="1">
    <location>
        <begin position="198"/>
        <end position="219"/>
    </location>
</feature>
<evidence type="ECO:0000313" key="2">
    <source>
        <dbReference type="EMBL" id="PMS17226.1"/>
    </source>
</evidence>